<accession>A0ACC1X4Q5</accession>
<name>A0ACC1X4Q5_MELAZ</name>
<comment type="caution">
    <text evidence="1">The sequence shown here is derived from an EMBL/GenBank/DDBJ whole genome shotgun (WGS) entry which is preliminary data.</text>
</comment>
<organism evidence="1 2">
    <name type="scientific">Melia azedarach</name>
    <name type="common">Chinaberry tree</name>
    <dbReference type="NCBI Taxonomy" id="155640"/>
    <lineage>
        <taxon>Eukaryota</taxon>
        <taxon>Viridiplantae</taxon>
        <taxon>Streptophyta</taxon>
        <taxon>Embryophyta</taxon>
        <taxon>Tracheophyta</taxon>
        <taxon>Spermatophyta</taxon>
        <taxon>Magnoliopsida</taxon>
        <taxon>eudicotyledons</taxon>
        <taxon>Gunneridae</taxon>
        <taxon>Pentapetalae</taxon>
        <taxon>rosids</taxon>
        <taxon>malvids</taxon>
        <taxon>Sapindales</taxon>
        <taxon>Meliaceae</taxon>
        <taxon>Melia</taxon>
    </lineage>
</organism>
<evidence type="ECO:0000313" key="1">
    <source>
        <dbReference type="EMBL" id="KAJ4706048.1"/>
    </source>
</evidence>
<gene>
    <name evidence="1" type="ORF">OWV82_019749</name>
</gene>
<protein>
    <submittedName>
        <fullName evidence="1">MYB transcription factor</fullName>
    </submittedName>
</protein>
<proteinExistence type="predicted"/>
<keyword evidence="2" id="KW-1185">Reference proteome</keyword>
<dbReference type="Proteomes" id="UP001164539">
    <property type="component" value="Chromosome 11"/>
</dbReference>
<evidence type="ECO:0000313" key="2">
    <source>
        <dbReference type="Proteomes" id="UP001164539"/>
    </source>
</evidence>
<reference evidence="1 2" key="1">
    <citation type="journal article" date="2023" name="Science">
        <title>Complex scaffold remodeling in plant triterpene biosynthesis.</title>
        <authorList>
            <person name="De La Pena R."/>
            <person name="Hodgson H."/>
            <person name="Liu J.C."/>
            <person name="Stephenson M.J."/>
            <person name="Martin A.C."/>
            <person name="Owen C."/>
            <person name="Harkess A."/>
            <person name="Leebens-Mack J."/>
            <person name="Jimenez L.E."/>
            <person name="Osbourn A."/>
            <person name="Sattely E.S."/>
        </authorList>
    </citation>
    <scope>NUCLEOTIDE SEQUENCE [LARGE SCALE GENOMIC DNA]</scope>
    <source>
        <strain evidence="2">cv. JPN11</strain>
        <tissue evidence="1">Leaf</tissue>
    </source>
</reference>
<dbReference type="EMBL" id="CM051404">
    <property type="protein sequence ID" value="KAJ4706048.1"/>
    <property type="molecule type" value="Genomic_DNA"/>
</dbReference>
<sequence>MGKTPCCDREAVKRGVWSPDEDAKLVQYIKENGHGNWRDLPKQAGLLRCGKSCRLRWINYLRPDIKRGPFSPEEEATIIQLHGLLGNKPRSLPPLLNQARSNLSLLQLATWCNGRMRGLKLKLKPAYQLNPRQIKTDCDIFLRLWNSRVGESFREVTNKAGGVCENATPTPIKLESASIVGVQPKATGTSTSTDSYYRPKVEMMAVSDSIGSIEFTDSSDTALKLLQDFPGYNGMEFFHEQSDNVSNFLNFQCD</sequence>